<comment type="caution">
    <text evidence="3">Lacks conserved residue(s) required for the propagation of feature annotation.</text>
</comment>
<evidence type="ECO:0000256" key="2">
    <source>
        <dbReference type="ARBA" id="ARBA00023180"/>
    </source>
</evidence>
<evidence type="ECO:0000313" key="8">
    <source>
        <dbReference type="Proteomes" id="UP001162480"/>
    </source>
</evidence>
<proteinExistence type="predicted"/>
<dbReference type="InterPro" id="IPR000742">
    <property type="entry name" value="EGF"/>
</dbReference>
<sequence length="2480" mass="269895">MAICNPPCGNNGICIGPSKCDCPPGIVGYRCNNKISDLMVIKRYDYVAIESSAPAIRILMGKNTFIEVTLGATLKGNTRIQGLCGNYNGNQKDDFMTPEKIKEGKGHLFADSYAIKESRGQCMTLTLDPGDNKYPGLLKKCQLLAENPFQTCHNKVDPLRWIKLCDTASSRANSFKEASKIVCNILASYSRECSAEKKKILWRKKANCLKTCPFGMVYDECTSACPATCHTINMTSSECDFSCVPTCRCKNNLFYEDGKCIAQKKCPCEYQNYKYKSGATVRMLCNKCTCCKGVWDCEKKKCPAVCTIYGRSTIVTFDGQQYKLEPQACVYSLVEIQGLCGNFDFDITNDFNGPNGLPLDKVSFTQAYLSPTCERQQREDVEEVPCSSHFNDKKVVKKYCQHLRGSATFAKCNEIVQSHLFYDLCMRDMCTQHSNKNVESLCIALEAYARECAINGIIVQWRRNHTLSQLCSIVIKANGTAGQATALKKSFVPKTKCGEPILAVVSRLAYLLSDLWLVKRIHQPQAVVVRKEWFLDQMVVVSHLSNVPVVMEIHGKMQDQLKELVAKNSTCFVSGDPHYQTFDGKFYSFQGDCAYVLAQSCEDNTFSVVTRNVKCGLTGVTCTKEITVTLKGNVISLFKDKPTTLNEVEIPEEGYSSSNIMIKRSGIFLSILTKFGLTVQWDLGTRIYVFLKNSWKRKVEGLCGNFDGIMNNDFLSKQKSLEQKPSSFAHSWRVYECPVSDKLDSENYEPCEKNPYRKPWATDMCSIIKHGPVFAKCRASLPNIVIETYYQDCLFDACGCDLGGDCECVCTAISNFHTKCAIYGFPVRWRRQDLCPIQCEYKMVYLECGPANPPTCYDDKSAELFADSPSYCVEGCFCPPGLLLDGKIIIFSSCEFYFDLFNTCTKGNLLCVNTTCKKCNKDEFECAPGTCIMKNRVCDGYIDCEEGTDEEDCPTTVTTYTTFMPTGSPTTFAYSASIPTASTPYSASIPTASPPAPPYSASLPTASSAVPPYSASIPTVSSAVPPYSASIPTASSAVPPYSASIPTVSSAVPPYSASIPTASSAVPPYSASIPTASSAVPPYSASIPTASPPAPPYSASIPTVSSAVPPYSASIPTASSTVPPYSGSIPTASSTVPPYSGSIPTVEKCRLMDGMANGKLIPDSDIFLPTKESPEVLRPSGIGWKIKPFAASSKLEVKIDNNILKYGAVVVLRKHKNVAQFLISYETENRNIIWGFRATENGTIPQGTNADQILIRFRPVNSQEAMTVTMSIIGCFQTIIENCRLMDGMANGKLIPDSDIFLPTKESPEVLRPSGIGWKIKPITLAKLEVKIENNILKYGAVVVLRKHKNVAQFLISYETENRNIIWGFRATENGTIPQGTNADQILIRFRPVNSQEAMTVTLSIIGCFQTITTSSPMPTLIPTVEKCRLMDGMANGKLIPDSDIFLPTKESPEVLRPSGIGWKIKPITLAKLEVKIENNILKYGAVVVLRKHKNVAQFLISYETENRNIIWGFRATENGTIPKGTNADQILIRFRPVNSQEAMTVTMSIIGCFQTIIEKCRLMDGMANGKLIPDSDIFLPTKESPEVLRPSGIGWKIKPFAASSQLEVKIDNNILKYGAVVILRKHKNVDMFLIFYQEDDSNVIRSFNATENGTLPQGTNVDQIRIRFLSVNSEEAMTVTLSIIACFQTITPSSPTPYLGLSPTATSSPTPYLGPSPTVEKCRFMDGMANGKLIPDSDIFLPTKESPEVLRPSGIGWKIKPFAASSQLEVKIDNNILKYGAVVILRKHKNVDMFLIFYQEDDSNVIRGFNATENGTLPQGTNVDQIRIRFRPVNSEEAMTVTLSIIACFQTIIEKCRLMDGMANGKLIPDSDIFLPTKESPEVLRPSGIGWKIKPFAASSQLEVKIDNNILKYGAVVILRKHKNVDMFLIFYQEDDSNVIRGFNATENGTLPQGTNVDQIRIRFRPVNSEEAMTVTLSIIACFQTITPSSPTPYLGLSPTASSVSIPYPESTVTATSVSIPYSESTVTASSVSIPYPESTVTAPSVSMPYSESTVTASSVSMPYSESTVTAPSVSIPYSESTATASSVSMPYSESTVTATSSAAPSKPTGFATTSRYFTTPIVHFCELVEGMNSTSHIPDRQIVLSTGENPDVIRPNNNGWSIDVMKIPTASVEIKLGYILTKGAILRLPKHDNVYQYEVTTLTSNMTKLDTKYRQNRRHLWTAAGNPTAQPNGECEETINCDTDESETTDTICNQTNNRFLMALQTRLANSSVSIPSGTEARSILIKFKPSSYKNMKITLSLKGCLMKVTKKIKSPVSSEGPAVTPSGSIVTSIAVTPSGPAVTPSGPSVSSIAVSPSGPSVSSIAVSPSGPSVSSIAVTPSGPSASSIAVTPSGPSVSSIAVTSSGPSVSSIAVTPSGPSASSIAVTTSGPSVSSIAVTPSAPNVTSIAVTPSAPNVTSIAVTPSEVTGTIRPHTGM</sequence>
<dbReference type="Pfam" id="PF00057">
    <property type="entry name" value="Ldl_recept_a"/>
    <property type="match status" value="1"/>
</dbReference>
<dbReference type="Gene3D" id="2.10.25.10">
    <property type="entry name" value="Laminin"/>
    <property type="match status" value="3"/>
</dbReference>
<dbReference type="InterPro" id="IPR036055">
    <property type="entry name" value="LDL_receptor-like_sf"/>
</dbReference>
<gene>
    <name evidence="7" type="ORF">OCTVUL_1B015665</name>
</gene>
<evidence type="ECO:0000256" key="3">
    <source>
        <dbReference type="PROSITE-ProRule" id="PRU00076"/>
    </source>
</evidence>
<evidence type="ECO:0000259" key="5">
    <source>
        <dbReference type="PROSITE" id="PS50026"/>
    </source>
</evidence>
<feature type="disulfide bond" evidence="3">
    <location>
        <begin position="4"/>
        <end position="14"/>
    </location>
</feature>
<dbReference type="Proteomes" id="UP001162480">
    <property type="component" value="Chromosome 27"/>
</dbReference>
<dbReference type="PROSITE" id="PS50068">
    <property type="entry name" value="LDLRA_2"/>
    <property type="match status" value="1"/>
</dbReference>
<feature type="domain" description="VWFD" evidence="6">
    <location>
        <begin position="1"/>
        <end position="123"/>
    </location>
</feature>
<accession>A0AA36BVW9</accession>
<dbReference type="PANTHER" id="PTHR11339:SF386">
    <property type="entry name" value="HEMOLECTIN, ISOFORM A"/>
    <property type="match status" value="1"/>
</dbReference>
<keyword evidence="1 3" id="KW-1015">Disulfide bond</keyword>
<dbReference type="Gene3D" id="4.10.400.10">
    <property type="entry name" value="Low-density Lipoprotein Receptor"/>
    <property type="match status" value="1"/>
</dbReference>
<dbReference type="SUPFAM" id="SSF57424">
    <property type="entry name" value="LDL receptor-like module"/>
    <property type="match status" value="1"/>
</dbReference>
<dbReference type="PROSITE" id="PS00022">
    <property type="entry name" value="EGF_1"/>
    <property type="match status" value="1"/>
</dbReference>
<protein>
    <submittedName>
        <fullName evidence="7">SCO-spondin-like</fullName>
    </submittedName>
</protein>
<dbReference type="InterPro" id="IPR002919">
    <property type="entry name" value="TIL_dom"/>
</dbReference>
<feature type="disulfide bond" evidence="4">
    <location>
        <begin position="938"/>
        <end position="953"/>
    </location>
</feature>
<dbReference type="SUPFAM" id="SSF57567">
    <property type="entry name" value="Serine protease inhibitors"/>
    <property type="match status" value="2"/>
</dbReference>
<dbReference type="InterPro" id="IPR002172">
    <property type="entry name" value="LDrepeatLR_classA_rpt"/>
</dbReference>
<dbReference type="SMART" id="SM00192">
    <property type="entry name" value="LDLa"/>
    <property type="match status" value="1"/>
</dbReference>
<dbReference type="InterPro" id="IPR014853">
    <property type="entry name" value="VWF/SSPO/ZAN-like_Cys-rich_dom"/>
</dbReference>
<evidence type="ECO:0000256" key="4">
    <source>
        <dbReference type="PROSITE-ProRule" id="PRU00124"/>
    </source>
</evidence>
<evidence type="ECO:0000256" key="1">
    <source>
        <dbReference type="ARBA" id="ARBA00023157"/>
    </source>
</evidence>
<dbReference type="SMART" id="SM00832">
    <property type="entry name" value="C8"/>
    <property type="match status" value="3"/>
</dbReference>
<dbReference type="Pfam" id="PF08742">
    <property type="entry name" value="C8"/>
    <property type="match status" value="3"/>
</dbReference>
<dbReference type="InterPro" id="IPR036084">
    <property type="entry name" value="Ser_inhib-like_sf"/>
</dbReference>
<feature type="domain" description="EGF-like" evidence="5">
    <location>
        <begin position="1"/>
        <end position="32"/>
    </location>
</feature>
<feature type="disulfide bond" evidence="3">
    <location>
        <begin position="22"/>
        <end position="31"/>
    </location>
</feature>
<reference evidence="7" key="1">
    <citation type="submission" date="2023-08" db="EMBL/GenBank/DDBJ databases">
        <authorList>
            <person name="Alioto T."/>
            <person name="Alioto T."/>
            <person name="Gomez Garrido J."/>
        </authorList>
    </citation>
    <scope>NUCLEOTIDE SEQUENCE</scope>
</reference>
<dbReference type="InterPro" id="IPR023415">
    <property type="entry name" value="LDLR_class-A_CS"/>
</dbReference>
<feature type="domain" description="VWFD" evidence="6">
    <location>
        <begin position="569"/>
        <end position="741"/>
    </location>
</feature>
<dbReference type="InterPro" id="IPR050780">
    <property type="entry name" value="Mucin_vWF_Thrombospondin_sf"/>
</dbReference>
<dbReference type="InterPro" id="IPR001846">
    <property type="entry name" value="VWF_type-D"/>
</dbReference>
<dbReference type="PROSITE" id="PS01209">
    <property type="entry name" value="LDLRA_1"/>
    <property type="match status" value="1"/>
</dbReference>
<keyword evidence="8" id="KW-1185">Reference proteome</keyword>
<keyword evidence="2" id="KW-0325">Glycoprotein</keyword>
<dbReference type="Pfam" id="PF00094">
    <property type="entry name" value="VWD"/>
    <property type="match status" value="2"/>
</dbReference>
<keyword evidence="3" id="KW-0245">EGF-like domain</keyword>
<dbReference type="SMART" id="SM00216">
    <property type="entry name" value="VWD"/>
    <property type="match status" value="1"/>
</dbReference>
<dbReference type="CDD" id="cd00112">
    <property type="entry name" value="LDLa"/>
    <property type="match status" value="1"/>
</dbReference>
<evidence type="ECO:0000313" key="7">
    <source>
        <dbReference type="EMBL" id="CAI9741631.1"/>
    </source>
</evidence>
<dbReference type="CDD" id="cd19941">
    <property type="entry name" value="TIL"/>
    <property type="match status" value="2"/>
</dbReference>
<evidence type="ECO:0000259" key="6">
    <source>
        <dbReference type="PROSITE" id="PS51233"/>
    </source>
</evidence>
<dbReference type="Pfam" id="PF01826">
    <property type="entry name" value="TIL"/>
    <property type="match status" value="2"/>
</dbReference>
<dbReference type="PANTHER" id="PTHR11339">
    <property type="entry name" value="EXTRACELLULAR MATRIX GLYCOPROTEIN RELATED"/>
    <property type="match status" value="1"/>
</dbReference>
<dbReference type="EMBL" id="OX597840">
    <property type="protein sequence ID" value="CAI9741631.1"/>
    <property type="molecule type" value="Genomic_DNA"/>
</dbReference>
<organism evidence="7 8">
    <name type="scientific">Octopus vulgaris</name>
    <name type="common">Common octopus</name>
    <dbReference type="NCBI Taxonomy" id="6645"/>
    <lineage>
        <taxon>Eukaryota</taxon>
        <taxon>Metazoa</taxon>
        <taxon>Spiralia</taxon>
        <taxon>Lophotrochozoa</taxon>
        <taxon>Mollusca</taxon>
        <taxon>Cephalopoda</taxon>
        <taxon>Coleoidea</taxon>
        <taxon>Octopodiformes</taxon>
        <taxon>Octopoda</taxon>
        <taxon>Incirrata</taxon>
        <taxon>Octopodidae</taxon>
        <taxon>Octopus</taxon>
    </lineage>
</organism>
<dbReference type="CDD" id="cd00054">
    <property type="entry name" value="EGF_CA"/>
    <property type="match status" value="1"/>
</dbReference>
<feature type="disulfide bond" evidence="4">
    <location>
        <begin position="919"/>
        <end position="931"/>
    </location>
</feature>
<feature type="disulfide bond" evidence="4">
    <location>
        <begin position="926"/>
        <end position="944"/>
    </location>
</feature>
<dbReference type="PROSITE" id="PS51233">
    <property type="entry name" value="VWFD"/>
    <property type="match status" value="2"/>
</dbReference>
<name>A0AA36BVW9_OCTVU</name>
<dbReference type="PROSITE" id="PS50026">
    <property type="entry name" value="EGF_3"/>
    <property type="match status" value="1"/>
</dbReference>